<dbReference type="RefSeq" id="WP_316070884.1">
    <property type="nucleotide sequence ID" value="NZ_JAVNWW010000008.1"/>
</dbReference>
<dbReference type="Proteomes" id="UP001249959">
    <property type="component" value="Unassembled WGS sequence"/>
</dbReference>
<keyword evidence="1" id="KW-0472">Membrane</keyword>
<keyword evidence="1" id="KW-0812">Transmembrane</keyword>
<dbReference type="EMBL" id="JAVNWW010000008">
    <property type="protein sequence ID" value="MDU0809630.1"/>
    <property type="molecule type" value="Genomic_DNA"/>
</dbReference>
<evidence type="ECO:0000313" key="3">
    <source>
        <dbReference type="Proteomes" id="UP001249959"/>
    </source>
</evidence>
<gene>
    <name evidence="2" type="ORF">PQG45_11380</name>
</gene>
<sequence>MKQKSTTRWVLQATSGLILTGSGLSLAIDAGMTKMQGGDWFWYGTGALIVFQAGLCLVIDANRYH</sequence>
<accession>A0ABU3TUT2</accession>
<evidence type="ECO:0000256" key="1">
    <source>
        <dbReference type="SAM" id="Phobius"/>
    </source>
</evidence>
<comment type="caution">
    <text evidence="2">The sequence shown here is derived from an EMBL/GenBank/DDBJ whole genome shotgun (WGS) entry which is preliminary data.</text>
</comment>
<organism evidence="2 3">
    <name type="scientific">Aquirufa regiilacus</name>
    <dbReference type="NCBI Taxonomy" id="3024868"/>
    <lineage>
        <taxon>Bacteria</taxon>
        <taxon>Pseudomonadati</taxon>
        <taxon>Bacteroidota</taxon>
        <taxon>Cytophagia</taxon>
        <taxon>Cytophagales</taxon>
        <taxon>Flectobacillaceae</taxon>
        <taxon>Aquirufa</taxon>
    </lineage>
</organism>
<name>A0ABU3TUT2_9BACT</name>
<feature type="transmembrane region" description="Helical" evidence="1">
    <location>
        <begin position="40"/>
        <end position="59"/>
    </location>
</feature>
<keyword evidence="1" id="KW-1133">Transmembrane helix</keyword>
<reference evidence="2 3" key="1">
    <citation type="submission" date="2023-09" db="EMBL/GenBank/DDBJ databases">
        <title>Aquirufa genomes.</title>
        <authorList>
            <person name="Pitt A."/>
        </authorList>
    </citation>
    <scope>NUCLEOTIDE SEQUENCE [LARGE SCALE GENOMIC DNA]</scope>
    <source>
        <strain evidence="2 3">LEOWEIH-7C</strain>
    </source>
</reference>
<feature type="transmembrane region" description="Helical" evidence="1">
    <location>
        <begin position="9"/>
        <end position="28"/>
    </location>
</feature>
<evidence type="ECO:0000313" key="2">
    <source>
        <dbReference type="EMBL" id="MDU0809630.1"/>
    </source>
</evidence>
<proteinExistence type="predicted"/>
<protein>
    <submittedName>
        <fullName evidence="2">Uncharacterized protein</fullName>
    </submittedName>
</protein>
<keyword evidence="3" id="KW-1185">Reference proteome</keyword>